<evidence type="ECO:0000313" key="3">
    <source>
        <dbReference type="Proteomes" id="UP000324479"/>
    </source>
</evidence>
<comment type="caution">
    <text evidence="2">The sequence shown here is derived from an EMBL/GenBank/DDBJ whole genome shotgun (WGS) entry which is preliminary data.</text>
</comment>
<reference evidence="2 3" key="1">
    <citation type="submission" date="2019-08" db="EMBL/GenBank/DDBJ databases">
        <authorList>
            <person name="Dhanesh K."/>
            <person name="Kumar G."/>
            <person name="Sasikala C."/>
            <person name="Venkata Ramana C."/>
        </authorList>
    </citation>
    <scope>NUCLEOTIDE SEQUENCE [LARGE SCALE GENOMIC DNA]</scope>
    <source>
        <strain evidence="2 3">JC645</strain>
    </source>
</reference>
<evidence type="ECO:0000313" key="2">
    <source>
        <dbReference type="EMBL" id="KAA5542575.1"/>
    </source>
</evidence>
<dbReference type="RefSeq" id="WP_150076989.1">
    <property type="nucleotide sequence ID" value="NZ_VWOX01000007.1"/>
</dbReference>
<evidence type="ECO:0000256" key="1">
    <source>
        <dbReference type="SAM" id="Phobius"/>
    </source>
</evidence>
<gene>
    <name evidence="2" type="ORF">FYK55_13625</name>
</gene>
<feature type="transmembrane region" description="Helical" evidence="1">
    <location>
        <begin position="22"/>
        <end position="43"/>
    </location>
</feature>
<keyword evidence="1" id="KW-0472">Membrane</keyword>
<keyword evidence="1" id="KW-1133">Transmembrane helix</keyword>
<organism evidence="2 3">
    <name type="scientific">Roseiconus nitratireducens</name>
    <dbReference type="NCBI Taxonomy" id="2605748"/>
    <lineage>
        <taxon>Bacteria</taxon>
        <taxon>Pseudomonadati</taxon>
        <taxon>Planctomycetota</taxon>
        <taxon>Planctomycetia</taxon>
        <taxon>Pirellulales</taxon>
        <taxon>Pirellulaceae</taxon>
        <taxon>Roseiconus</taxon>
    </lineage>
</organism>
<dbReference type="Proteomes" id="UP000324479">
    <property type="component" value="Unassembled WGS sequence"/>
</dbReference>
<sequence>MFDAKGAMCDASGTAIPAHKGIGSFIPMIILGRVILGATQMVYRNPSVDRAARSAFSPRTRERATIGD</sequence>
<name>A0A5M6DBP7_9BACT</name>
<accession>A0A5M6DBP7</accession>
<dbReference type="AlphaFoldDB" id="A0A5M6DBP7"/>
<keyword evidence="1" id="KW-0812">Transmembrane</keyword>
<keyword evidence="3" id="KW-1185">Reference proteome</keyword>
<dbReference type="EMBL" id="VWOX01000007">
    <property type="protein sequence ID" value="KAA5542575.1"/>
    <property type="molecule type" value="Genomic_DNA"/>
</dbReference>
<proteinExistence type="predicted"/>
<protein>
    <submittedName>
        <fullName evidence="2">Uncharacterized protein</fullName>
    </submittedName>
</protein>